<evidence type="ECO:0000313" key="20">
    <source>
        <dbReference type="EMBL" id="KKB40153.1"/>
    </source>
</evidence>
<dbReference type="PANTHER" id="PTHR34148">
    <property type="entry name" value="ADENOSYLCOBINAMIDE-GDP RIBAZOLETRANSFERASE"/>
    <property type="match status" value="1"/>
</dbReference>
<reference evidence="20" key="1">
    <citation type="submission" date="2015-02" db="EMBL/GenBank/DDBJ databases">
        <title>Genome Assembly of Bacillaceae bacterium MTCC 8252.</title>
        <authorList>
            <person name="Verma A."/>
            <person name="Khatri I."/>
            <person name="Mual P."/>
            <person name="Subramanian S."/>
            <person name="Krishnamurthi S."/>
        </authorList>
    </citation>
    <scope>NUCLEOTIDE SEQUENCE [LARGE SCALE GENOMIC DNA]</scope>
    <source>
        <strain evidence="20">MTCC 8252</strain>
    </source>
</reference>
<dbReference type="Proteomes" id="UP000031563">
    <property type="component" value="Unassembled WGS sequence"/>
</dbReference>
<feature type="transmembrane region" description="Helical" evidence="19">
    <location>
        <begin position="184"/>
        <end position="204"/>
    </location>
</feature>
<protein>
    <recommendedName>
        <fullName evidence="6 19">Adenosylcobinamide-GDP ribazoletransferase</fullName>
        <ecNumber evidence="5 19">2.7.8.26</ecNumber>
    </recommendedName>
    <alternativeName>
        <fullName evidence="16 19">Cobalamin synthase</fullName>
    </alternativeName>
    <alternativeName>
        <fullName evidence="15 19">Cobalamin-5'-phosphate synthase</fullName>
    </alternativeName>
</protein>
<comment type="similarity">
    <text evidence="4 19">Belongs to the CobS family.</text>
</comment>
<keyword evidence="21" id="KW-1185">Reference proteome</keyword>
<comment type="caution">
    <text evidence="20">The sequence shown here is derived from an EMBL/GenBank/DDBJ whole genome shotgun (WGS) entry which is preliminary data.</text>
</comment>
<dbReference type="AlphaFoldDB" id="A0A0F5I3X9"/>
<dbReference type="GO" id="GO:0008818">
    <property type="term" value="F:cobalamin 5'-phosphate synthase activity"/>
    <property type="evidence" value="ECO:0007669"/>
    <property type="project" value="UniProtKB-UniRule"/>
</dbReference>
<dbReference type="GO" id="GO:0005886">
    <property type="term" value="C:plasma membrane"/>
    <property type="evidence" value="ECO:0007669"/>
    <property type="project" value="UniProtKB-SubCell"/>
</dbReference>
<evidence type="ECO:0000256" key="8">
    <source>
        <dbReference type="ARBA" id="ARBA00022573"/>
    </source>
</evidence>
<evidence type="ECO:0000256" key="9">
    <source>
        <dbReference type="ARBA" id="ARBA00022679"/>
    </source>
</evidence>
<gene>
    <name evidence="19" type="primary">cobS</name>
    <name evidence="20" type="ORF">QY95_01786</name>
</gene>
<dbReference type="GO" id="GO:0009236">
    <property type="term" value="P:cobalamin biosynthetic process"/>
    <property type="evidence" value="ECO:0007669"/>
    <property type="project" value="UniProtKB-UniRule"/>
</dbReference>
<dbReference type="HAMAP" id="MF_00719">
    <property type="entry name" value="CobS"/>
    <property type="match status" value="1"/>
</dbReference>
<evidence type="ECO:0000256" key="1">
    <source>
        <dbReference type="ARBA" id="ARBA00001946"/>
    </source>
</evidence>
<keyword evidence="11 19" id="KW-0460">Magnesium</keyword>
<evidence type="ECO:0000256" key="17">
    <source>
        <dbReference type="ARBA" id="ARBA00048623"/>
    </source>
</evidence>
<keyword evidence="13 19" id="KW-0472">Membrane</keyword>
<comment type="pathway">
    <text evidence="3 19">Cofactor biosynthesis; adenosylcobalamin biosynthesis; adenosylcobalamin from cob(II)yrinate a,c-diamide: step 7/7.</text>
</comment>
<evidence type="ECO:0000256" key="6">
    <source>
        <dbReference type="ARBA" id="ARBA00015850"/>
    </source>
</evidence>
<evidence type="ECO:0000256" key="14">
    <source>
        <dbReference type="ARBA" id="ARBA00025228"/>
    </source>
</evidence>
<dbReference type="OrthoDB" id="9794626at2"/>
<dbReference type="PANTHER" id="PTHR34148:SF1">
    <property type="entry name" value="ADENOSYLCOBINAMIDE-GDP RIBAZOLETRANSFERASE"/>
    <property type="match status" value="1"/>
</dbReference>
<dbReference type="STRING" id="1221996.QY95_01786"/>
<dbReference type="EMBL" id="JWIR02000032">
    <property type="protein sequence ID" value="KKB40153.1"/>
    <property type="molecule type" value="Genomic_DNA"/>
</dbReference>
<accession>A0A0F5I3X9</accession>
<evidence type="ECO:0000256" key="16">
    <source>
        <dbReference type="ARBA" id="ARBA00032853"/>
    </source>
</evidence>
<evidence type="ECO:0000256" key="18">
    <source>
        <dbReference type="ARBA" id="ARBA00049504"/>
    </source>
</evidence>
<proteinExistence type="inferred from homology"/>
<sequence>MKANIYVKSLLICFQFFSVVPIRRNLPMDTRHLQVMLRLFPLYGLLKGFLYGGVFWLVLEWSPLTPLGNAFFLWLVPIIWTGGLHLDGWIDASDAFFSYRDRDRRLDILKDSRVGAFGVLSLIILLAARFLFVYEIAAFGSSMLALFVILIPFYSQLLIGLLLNHVPPARKEGLAFFFQKGKQASLPVSYTLWLALAGLCLAFSAGFPVLFLLMGIAAGGFYILARKVIQKSFGGITGDLLGASLEGVETVLWMILWLLVSIGMA</sequence>
<evidence type="ECO:0000313" key="21">
    <source>
        <dbReference type="Proteomes" id="UP000031563"/>
    </source>
</evidence>
<dbReference type="RefSeq" id="WP_040037762.1">
    <property type="nucleotide sequence ID" value="NZ_JWIQ02000080.1"/>
</dbReference>
<organism evidence="20 21">
    <name type="scientific">Bacillus thermotolerans</name>
    <name type="common">Quasibacillus thermotolerans</name>
    <dbReference type="NCBI Taxonomy" id="1221996"/>
    <lineage>
        <taxon>Bacteria</taxon>
        <taxon>Bacillati</taxon>
        <taxon>Bacillota</taxon>
        <taxon>Bacilli</taxon>
        <taxon>Bacillales</taxon>
        <taxon>Bacillaceae</taxon>
        <taxon>Bacillus</taxon>
    </lineage>
</organism>
<comment type="cofactor">
    <cofactor evidence="1 19">
        <name>Mg(2+)</name>
        <dbReference type="ChEBI" id="CHEBI:18420"/>
    </cofactor>
</comment>
<evidence type="ECO:0000256" key="3">
    <source>
        <dbReference type="ARBA" id="ARBA00004663"/>
    </source>
</evidence>
<feature type="transmembrane region" description="Helical" evidence="19">
    <location>
        <begin position="240"/>
        <end position="260"/>
    </location>
</feature>
<feature type="transmembrane region" description="Helical" evidence="19">
    <location>
        <begin position="143"/>
        <end position="163"/>
    </location>
</feature>
<comment type="catalytic activity">
    <reaction evidence="17 19">
        <text>alpha-ribazole + adenosylcob(III)inamide-GDP = adenosylcob(III)alamin + GMP + H(+)</text>
        <dbReference type="Rhea" id="RHEA:16049"/>
        <dbReference type="ChEBI" id="CHEBI:10329"/>
        <dbReference type="ChEBI" id="CHEBI:15378"/>
        <dbReference type="ChEBI" id="CHEBI:18408"/>
        <dbReference type="ChEBI" id="CHEBI:58115"/>
        <dbReference type="ChEBI" id="CHEBI:60487"/>
        <dbReference type="EC" id="2.7.8.26"/>
    </reaction>
</comment>
<evidence type="ECO:0000256" key="10">
    <source>
        <dbReference type="ARBA" id="ARBA00022692"/>
    </source>
</evidence>
<comment type="subcellular location">
    <subcellularLocation>
        <location evidence="2 19">Cell membrane</location>
        <topology evidence="2 19">Multi-pass membrane protein</topology>
    </subcellularLocation>
</comment>
<keyword evidence="12 19" id="KW-1133">Transmembrane helix</keyword>
<evidence type="ECO:0000256" key="13">
    <source>
        <dbReference type="ARBA" id="ARBA00023136"/>
    </source>
</evidence>
<evidence type="ECO:0000256" key="2">
    <source>
        <dbReference type="ARBA" id="ARBA00004651"/>
    </source>
</evidence>
<keyword evidence="9 19" id="KW-0808">Transferase</keyword>
<dbReference type="InterPro" id="IPR003805">
    <property type="entry name" value="CobS"/>
</dbReference>
<keyword evidence="10 19" id="KW-0812">Transmembrane</keyword>
<dbReference type="EC" id="2.7.8.26" evidence="5 19"/>
<feature type="transmembrane region" description="Helical" evidence="19">
    <location>
        <begin position="114"/>
        <end position="137"/>
    </location>
</feature>
<dbReference type="UniPathway" id="UPA00148">
    <property type="reaction ID" value="UER00238"/>
</dbReference>
<evidence type="ECO:0000256" key="15">
    <source>
        <dbReference type="ARBA" id="ARBA00032605"/>
    </source>
</evidence>
<name>A0A0F5I3X9_BACTR</name>
<comment type="function">
    <text evidence="14 19">Joins adenosylcobinamide-GDP and alpha-ribazole to generate adenosylcobalamin (Ado-cobalamin). Also synthesizes adenosylcobalamin 5'-phosphate from adenosylcobinamide-GDP and alpha-ribazole 5'-phosphate.</text>
</comment>
<evidence type="ECO:0000256" key="12">
    <source>
        <dbReference type="ARBA" id="ARBA00022989"/>
    </source>
</evidence>
<dbReference type="Pfam" id="PF02654">
    <property type="entry name" value="CobS"/>
    <property type="match status" value="1"/>
</dbReference>
<keyword evidence="8 19" id="KW-0169">Cobalamin biosynthesis</keyword>
<keyword evidence="7 19" id="KW-1003">Cell membrane</keyword>
<evidence type="ECO:0000256" key="4">
    <source>
        <dbReference type="ARBA" id="ARBA00010561"/>
    </source>
</evidence>
<dbReference type="GO" id="GO:0051073">
    <property type="term" value="F:adenosylcobinamide-GDP ribazoletransferase activity"/>
    <property type="evidence" value="ECO:0007669"/>
    <property type="project" value="UniProtKB-UniRule"/>
</dbReference>
<feature type="transmembrane region" description="Helical" evidence="19">
    <location>
        <begin position="71"/>
        <end position="93"/>
    </location>
</feature>
<evidence type="ECO:0000256" key="19">
    <source>
        <dbReference type="HAMAP-Rule" id="MF_00719"/>
    </source>
</evidence>
<evidence type="ECO:0000256" key="7">
    <source>
        <dbReference type="ARBA" id="ARBA00022475"/>
    </source>
</evidence>
<comment type="catalytic activity">
    <reaction evidence="18 19">
        <text>alpha-ribazole 5'-phosphate + adenosylcob(III)inamide-GDP = adenosylcob(III)alamin 5'-phosphate + GMP + H(+)</text>
        <dbReference type="Rhea" id="RHEA:23560"/>
        <dbReference type="ChEBI" id="CHEBI:15378"/>
        <dbReference type="ChEBI" id="CHEBI:57918"/>
        <dbReference type="ChEBI" id="CHEBI:58115"/>
        <dbReference type="ChEBI" id="CHEBI:60487"/>
        <dbReference type="ChEBI" id="CHEBI:60493"/>
        <dbReference type="EC" id="2.7.8.26"/>
    </reaction>
</comment>
<evidence type="ECO:0000256" key="5">
    <source>
        <dbReference type="ARBA" id="ARBA00013200"/>
    </source>
</evidence>
<evidence type="ECO:0000256" key="11">
    <source>
        <dbReference type="ARBA" id="ARBA00022842"/>
    </source>
</evidence>
<feature type="transmembrane region" description="Helical" evidence="19">
    <location>
        <begin position="35"/>
        <end position="59"/>
    </location>
</feature>